<dbReference type="PANTHER" id="PTHR46384">
    <property type="entry name" value="MOTILE SPERM DOMAIN-CONTAINING PROTEIN 2"/>
    <property type="match status" value="1"/>
</dbReference>
<proteinExistence type="predicted"/>
<dbReference type="Gene3D" id="2.60.40.10">
    <property type="entry name" value="Immunoglobulins"/>
    <property type="match status" value="1"/>
</dbReference>
<dbReference type="Proteomes" id="UP001519460">
    <property type="component" value="Unassembled WGS sequence"/>
</dbReference>
<keyword evidence="2" id="KW-1133">Transmembrane helix</keyword>
<feature type="non-terminal residue" evidence="4">
    <location>
        <position position="1"/>
    </location>
</feature>
<comment type="caution">
    <text evidence="4">The sequence shown here is derived from an EMBL/GenBank/DDBJ whole genome shotgun (WGS) entry which is preliminary data.</text>
</comment>
<reference evidence="4 5" key="1">
    <citation type="journal article" date="2023" name="Sci. Data">
        <title>Genome assembly of the Korean intertidal mud-creeper Batillaria attramentaria.</title>
        <authorList>
            <person name="Patra A.K."/>
            <person name="Ho P.T."/>
            <person name="Jun S."/>
            <person name="Lee S.J."/>
            <person name="Kim Y."/>
            <person name="Won Y.J."/>
        </authorList>
    </citation>
    <scope>NUCLEOTIDE SEQUENCE [LARGE SCALE GENOMIC DNA]</scope>
    <source>
        <strain evidence="4">Wonlab-2016</strain>
    </source>
</reference>
<accession>A0ABD0JY70</accession>
<dbReference type="SUPFAM" id="SSF49354">
    <property type="entry name" value="PapD-like"/>
    <property type="match status" value="1"/>
</dbReference>
<organism evidence="4 5">
    <name type="scientific">Batillaria attramentaria</name>
    <dbReference type="NCBI Taxonomy" id="370345"/>
    <lineage>
        <taxon>Eukaryota</taxon>
        <taxon>Metazoa</taxon>
        <taxon>Spiralia</taxon>
        <taxon>Lophotrochozoa</taxon>
        <taxon>Mollusca</taxon>
        <taxon>Gastropoda</taxon>
        <taxon>Caenogastropoda</taxon>
        <taxon>Sorbeoconcha</taxon>
        <taxon>Cerithioidea</taxon>
        <taxon>Batillariidae</taxon>
        <taxon>Batillaria</taxon>
    </lineage>
</organism>
<sequence>FPDGPPSYDPVPFALEGNTNNNAVIVQVADNAPLPASAMPDVMEENATSAPYDGHVTEHSHPADSGQSVNDVEGDSSASNAYGVDVTETAESSTHAAAEMNSSNNASSGEVTESSSESRPDSFIGNATNNAGDGQMTESGGSYDSSLENTPQNYPRKALKRTLPNTNMSAYIDDSFEGRLLTISPAEELNFVAGVGGSKDAKDVITLANTLRNPIAFKIKTTAPEKFRLKPSACIVKAGDVCQVDVVCLSEFADSINGDKFLIMATELPYRTFDPTDSGVWKKVPKESLMEHKLRCSNKPKERRRTPMEELTFQVEQARRWMAWLIFSHLLFFVLTMLFFTAAFCLGEDLFSKYLGIPLGYCASSSFTRRC</sequence>
<dbReference type="InterPro" id="IPR053012">
    <property type="entry name" value="ER-organelle_contact"/>
</dbReference>
<feature type="domain" description="MSP" evidence="3">
    <location>
        <begin position="180"/>
        <end position="299"/>
    </location>
</feature>
<dbReference type="Pfam" id="PF00635">
    <property type="entry name" value="Motile_Sperm"/>
    <property type="match status" value="1"/>
</dbReference>
<feature type="compositionally biased region" description="Low complexity" evidence="1">
    <location>
        <begin position="87"/>
        <end position="117"/>
    </location>
</feature>
<gene>
    <name evidence="4" type="ORF">BaRGS_00028779</name>
</gene>
<dbReference type="EMBL" id="JACVVK020000291">
    <property type="protein sequence ID" value="KAK7479952.1"/>
    <property type="molecule type" value="Genomic_DNA"/>
</dbReference>
<evidence type="ECO:0000313" key="4">
    <source>
        <dbReference type="EMBL" id="KAK7479952.1"/>
    </source>
</evidence>
<feature type="compositionally biased region" description="Polar residues" evidence="1">
    <location>
        <begin position="65"/>
        <end position="80"/>
    </location>
</feature>
<keyword evidence="2" id="KW-0812">Transmembrane</keyword>
<evidence type="ECO:0000259" key="3">
    <source>
        <dbReference type="PROSITE" id="PS50202"/>
    </source>
</evidence>
<feature type="compositionally biased region" description="Polar residues" evidence="1">
    <location>
        <begin position="125"/>
        <end position="153"/>
    </location>
</feature>
<evidence type="ECO:0000313" key="5">
    <source>
        <dbReference type="Proteomes" id="UP001519460"/>
    </source>
</evidence>
<dbReference type="AlphaFoldDB" id="A0ABD0JY70"/>
<evidence type="ECO:0000256" key="2">
    <source>
        <dbReference type="SAM" id="Phobius"/>
    </source>
</evidence>
<evidence type="ECO:0000256" key="1">
    <source>
        <dbReference type="SAM" id="MobiDB-lite"/>
    </source>
</evidence>
<dbReference type="PANTHER" id="PTHR46384:SF1">
    <property type="entry name" value="MOTILE SPERM DOMAIN-CONTAINING PROTEIN 2"/>
    <property type="match status" value="1"/>
</dbReference>
<feature type="region of interest" description="Disordered" evidence="1">
    <location>
        <begin position="51"/>
        <end position="161"/>
    </location>
</feature>
<feature type="transmembrane region" description="Helical" evidence="2">
    <location>
        <begin position="321"/>
        <end position="346"/>
    </location>
</feature>
<dbReference type="PROSITE" id="PS50202">
    <property type="entry name" value="MSP"/>
    <property type="match status" value="1"/>
</dbReference>
<keyword evidence="5" id="KW-1185">Reference proteome</keyword>
<dbReference type="InterPro" id="IPR013783">
    <property type="entry name" value="Ig-like_fold"/>
</dbReference>
<protein>
    <recommendedName>
        <fullName evidence="3">MSP domain-containing protein</fullName>
    </recommendedName>
</protein>
<dbReference type="InterPro" id="IPR000535">
    <property type="entry name" value="MSP_dom"/>
</dbReference>
<keyword evidence="2" id="KW-0472">Membrane</keyword>
<name>A0ABD0JY70_9CAEN</name>
<dbReference type="InterPro" id="IPR008962">
    <property type="entry name" value="PapD-like_sf"/>
</dbReference>